<feature type="binding site" description="axial binding residue" evidence="21">
    <location>
        <position position="735"/>
    </location>
    <ligand>
        <name>methylcob(III)alamin</name>
        <dbReference type="ChEBI" id="CHEBI:28115"/>
    </ligand>
    <ligandPart>
        <name>Co</name>
        <dbReference type="ChEBI" id="CHEBI:27638"/>
    </ligandPart>
</feature>
<dbReference type="SUPFAM" id="SSF52242">
    <property type="entry name" value="Cobalamin (vitamin B12)-binding domain"/>
    <property type="match status" value="1"/>
</dbReference>
<dbReference type="UniPathway" id="UPA00051">
    <property type="reaction ID" value="UER00081"/>
</dbReference>
<evidence type="ECO:0000256" key="2">
    <source>
        <dbReference type="ARBA" id="ARBA00001947"/>
    </source>
</evidence>
<evidence type="ECO:0000256" key="21">
    <source>
        <dbReference type="PIRSR" id="PIRSR000381-1"/>
    </source>
</evidence>
<keyword evidence="13 20" id="KW-0479">Metal-binding</keyword>
<dbReference type="InterPro" id="IPR011822">
    <property type="entry name" value="MetH"/>
</dbReference>
<evidence type="ECO:0000256" key="5">
    <source>
        <dbReference type="ARBA" id="ARBA00010398"/>
    </source>
</evidence>
<comment type="function">
    <text evidence="18 20">Catalyzes the transfer of a methyl group from methyl-cobalamin to homocysteine, yielding enzyme-bound cob(I)alamin and methionine. Subsequently, remethylates the cofactor using methyltetrahydrofolate.</text>
</comment>
<evidence type="ECO:0000256" key="20">
    <source>
        <dbReference type="PIRNR" id="PIRNR000381"/>
    </source>
</evidence>
<dbReference type="Pfam" id="PF02574">
    <property type="entry name" value="S-methyl_trans"/>
    <property type="match status" value="1"/>
</dbReference>
<dbReference type="InterPro" id="IPR000489">
    <property type="entry name" value="Pterin-binding_dom"/>
</dbReference>
<feature type="binding site" evidence="22">
    <location>
        <position position="1118"/>
    </location>
    <ligand>
        <name>S-adenosyl-L-methionine</name>
        <dbReference type="ChEBI" id="CHEBI:59789"/>
    </ligand>
</feature>
<dbReference type="PROSITE" id="PS51332">
    <property type="entry name" value="B12_BINDING"/>
    <property type="match status" value="1"/>
</dbReference>
<evidence type="ECO:0000256" key="8">
    <source>
        <dbReference type="ARBA" id="ARBA00022603"/>
    </source>
</evidence>
<organism evidence="29 30">
    <name type="scientific">Roseospira visakhapatnamensis</name>
    <dbReference type="NCBI Taxonomy" id="390880"/>
    <lineage>
        <taxon>Bacteria</taxon>
        <taxon>Pseudomonadati</taxon>
        <taxon>Pseudomonadota</taxon>
        <taxon>Alphaproteobacteria</taxon>
        <taxon>Rhodospirillales</taxon>
        <taxon>Rhodospirillaceae</taxon>
        <taxon>Roseospira</taxon>
    </lineage>
</organism>
<dbReference type="NCBIfam" id="TIGR02082">
    <property type="entry name" value="metH"/>
    <property type="match status" value="1"/>
</dbReference>
<dbReference type="PANTHER" id="PTHR45833">
    <property type="entry name" value="METHIONINE SYNTHASE"/>
    <property type="match status" value="1"/>
</dbReference>
<dbReference type="SUPFAM" id="SSF82282">
    <property type="entry name" value="Homocysteine S-methyltransferase"/>
    <property type="match status" value="1"/>
</dbReference>
<feature type="binding site" evidence="22">
    <location>
        <begin position="1172"/>
        <end position="1173"/>
    </location>
    <ligand>
        <name>S-adenosyl-L-methionine</name>
        <dbReference type="ChEBI" id="CHEBI:59789"/>
    </ligand>
</feature>
<evidence type="ECO:0000256" key="14">
    <source>
        <dbReference type="ARBA" id="ARBA00022737"/>
    </source>
</evidence>
<dbReference type="InterPro" id="IPR033706">
    <property type="entry name" value="Met_synthase_B12-bd"/>
</dbReference>
<keyword evidence="9 20" id="KW-0028">Amino-acid biosynthesis</keyword>
<dbReference type="InterPro" id="IPR004223">
    <property type="entry name" value="VitB12-dep_Met_synth_activ_dom"/>
</dbReference>
<reference evidence="29 30" key="1">
    <citation type="submission" date="2020-08" db="EMBL/GenBank/DDBJ databases">
        <title>Genome sequencing of Purple Non-Sulfur Bacteria from various extreme environments.</title>
        <authorList>
            <person name="Mayer M."/>
        </authorList>
    </citation>
    <scope>NUCLEOTIDE SEQUENCE [LARGE SCALE GENOMIC DNA]</scope>
    <source>
        <strain evidence="29 30">JA131</strain>
    </source>
</reference>
<dbReference type="SUPFAM" id="SSF51717">
    <property type="entry name" value="Dihydropteroate synthetase-like"/>
    <property type="match status" value="1"/>
</dbReference>
<comment type="similarity">
    <text evidence="5">Belongs to the vitamin-B12 dependent methionine synthase family.</text>
</comment>
<evidence type="ECO:0000256" key="3">
    <source>
        <dbReference type="ARBA" id="ARBA00001956"/>
    </source>
</evidence>
<evidence type="ECO:0000256" key="7">
    <source>
        <dbReference type="ARBA" id="ARBA00013998"/>
    </source>
</evidence>
<keyword evidence="14" id="KW-0677">Repeat</keyword>
<feature type="domain" description="Hcy-binding" evidence="24">
    <location>
        <begin position="1"/>
        <end position="304"/>
    </location>
</feature>
<dbReference type="InterPro" id="IPR037010">
    <property type="entry name" value="VitB12-dep_Met_synth_activ_sf"/>
</dbReference>
<comment type="cofactor">
    <cofactor evidence="2 20 23">
        <name>Zn(2+)</name>
        <dbReference type="ChEBI" id="CHEBI:29105"/>
    </cofactor>
</comment>
<dbReference type="FunFam" id="3.20.20.20:FF:000007">
    <property type="entry name" value="Methionine synthase"/>
    <property type="match status" value="1"/>
</dbReference>
<dbReference type="Gene3D" id="3.40.50.280">
    <property type="entry name" value="Cobalamin-binding domain"/>
    <property type="match status" value="1"/>
</dbReference>
<evidence type="ECO:0000313" key="30">
    <source>
        <dbReference type="Proteomes" id="UP000554286"/>
    </source>
</evidence>
<evidence type="ECO:0000259" key="27">
    <source>
        <dbReference type="PROSITE" id="PS51332"/>
    </source>
</evidence>
<evidence type="ECO:0000313" key="29">
    <source>
        <dbReference type="EMBL" id="MBB4265416.1"/>
    </source>
</evidence>
<dbReference type="GO" id="GO:0050667">
    <property type="term" value="P:homocysteine metabolic process"/>
    <property type="evidence" value="ECO:0007669"/>
    <property type="project" value="TreeGrafter"/>
</dbReference>
<comment type="cofactor">
    <cofactor evidence="3 20 21">
        <name>methylcob(III)alamin</name>
        <dbReference type="ChEBI" id="CHEBI:28115"/>
    </cofactor>
</comment>
<keyword evidence="12 20" id="KW-0949">S-adenosyl-L-methionine</keyword>
<dbReference type="InterPro" id="IPR006158">
    <property type="entry name" value="Cobalamin-bd"/>
</dbReference>
<evidence type="ECO:0000259" key="25">
    <source>
        <dbReference type="PROSITE" id="PS50972"/>
    </source>
</evidence>
<evidence type="ECO:0000256" key="12">
    <source>
        <dbReference type="ARBA" id="ARBA00022691"/>
    </source>
</evidence>
<dbReference type="InterPro" id="IPR003759">
    <property type="entry name" value="Cbl-bd_cap"/>
</dbReference>
<comment type="domain">
    <text evidence="20">Modular enzyme with four functionally distinct domains. The isolated Hcy-binding domain catalyzes methyl transfer from free methylcobalamin to homocysteine. The Hcy-binding domain in association with the pterin-binding domain catalyzes the methylation of cob(I)alamin by methyltetrahydrofolate and the methylation of homocysteine. The B12-binding domain binds the cofactor. The AdoMet activation domain binds S-adenosyl-L-methionine. Under aerobic conditions cob(I)alamin can be converted to inactive cob(II)alamin. Reductive methylation by S-adenosyl-L-methionine and flavodoxin regenerates methylcobalamin.</text>
</comment>
<keyword evidence="15 20" id="KW-0862">Zinc</keyword>
<evidence type="ECO:0000256" key="23">
    <source>
        <dbReference type="PROSITE-ProRule" id="PRU00333"/>
    </source>
</evidence>
<dbReference type="GO" id="GO:0008270">
    <property type="term" value="F:zinc ion binding"/>
    <property type="evidence" value="ECO:0007669"/>
    <property type="project" value="UniProtKB-UniRule"/>
</dbReference>
<dbReference type="PROSITE" id="PS50974">
    <property type="entry name" value="ADOMET_ACTIVATION"/>
    <property type="match status" value="1"/>
</dbReference>
<proteinExistence type="inferred from homology"/>
<keyword evidence="10 20" id="KW-0846">Cobalamin</keyword>
<dbReference type="AlphaFoldDB" id="A0A7W6W9F0"/>
<dbReference type="Gene3D" id="3.10.196.10">
    <property type="entry name" value="Vitamin B12-dependent methionine synthase, activation domain"/>
    <property type="match status" value="1"/>
</dbReference>
<keyword evidence="16 20" id="KW-0486">Methionine biosynthesis</keyword>
<comment type="catalytic activity">
    <reaction evidence="1 20">
        <text>(6S)-5-methyl-5,6,7,8-tetrahydrofolate + L-homocysteine = (6S)-5,6,7,8-tetrahydrofolate + L-methionine</text>
        <dbReference type="Rhea" id="RHEA:11172"/>
        <dbReference type="ChEBI" id="CHEBI:18608"/>
        <dbReference type="ChEBI" id="CHEBI:57453"/>
        <dbReference type="ChEBI" id="CHEBI:57844"/>
        <dbReference type="ChEBI" id="CHEBI:58199"/>
        <dbReference type="EC" id="2.1.1.13"/>
    </reaction>
</comment>
<accession>A0A7W6W9F0</accession>
<dbReference type="Gene3D" id="1.10.1240.10">
    <property type="entry name" value="Methionine synthase domain"/>
    <property type="match status" value="1"/>
</dbReference>
<evidence type="ECO:0000259" key="24">
    <source>
        <dbReference type="PROSITE" id="PS50970"/>
    </source>
</evidence>
<dbReference type="InterPro" id="IPR036589">
    <property type="entry name" value="HCY_dom_sf"/>
</dbReference>
<comment type="pathway">
    <text evidence="4 20">Amino-acid biosynthesis; L-methionine biosynthesis via de novo pathway; L-methionine from L-homocysteine (MetH route): step 1/1.</text>
</comment>
<evidence type="ECO:0000256" key="19">
    <source>
        <dbReference type="NCBIfam" id="TIGR02082"/>
    </source>
</evidence>
<feature type="binding site" evidence="21 23">
    <location>
        <position position="290"/>
    </location>
    <ligand>
        <name>Zn(2+)</name>
        <dbReference type="ChEBI" id="CHEBI:29105"/>
    </ligand>
</feature>
<feature type="binding site" evidence="21 23">
    <location>
        <position position="223"/>
    </location>
    <ligand>
        <name>Zn(2+)</name>
        <dbReference type="ChEBI" id="CHEBI:29105"/>
    </ligand>
</feature>
<feature type="binding site" evidence="22">
    <location>
        <begin position="732"/>
        <end position="736"/>
    </location>
    <ligand>
        <name>methylcob(III)alamin</name>
        <dbReference type="ChEBI" id="CHEBI:28115"/>
    </ligand>
</feature>
<dbReference type="Gene3D" id="3.20.20.20">
    <property type="entry name" value="Dihydropteroate synthase-like"/>
    <property type="match status" value="1"/>
</dbReference>
<feature type="binding site" evidence="21 23">
    <location>
        <position position="289"/>
    </location>
    <ligand>
        <name>Zn(2+)</name>
        <dbReference type="ChEBI" id="CHEBI:29105"/>
    </ligand>
</feature>
<feature type="domain" description="B12-binding" evidence="27">
    <location>
        <begin position="722"/>
        <end position="859"/>
    </location>
</feature>
<keyword evidence="17 20" id="KW-0170">Cobalt</keyword>
<dbReference type="Pfam" id="PF02965">
    <property type="entry name" value="Met_synt_B12"/>
    <property type="match status" value="1"/>
</dbReference>
<dbReference type="InterPro" id="IPR050554">
    <property type="entry name" value="Met_Synthase/Corrinoid"/>
</dbReference>
<dbReference type="InterPro" id="IPR003726">
    <property type="entry name" value="HCY_dom"/>
</dbReference>
<dbReference type="Pfam" id="PF02310">
    <property type="entry name" value="B12-binding"/>
    <property type="match status" value="1"/>
</dbReference>
<dbReference type="SUPFAM" id="SSF56507">
    <property type="entry name" value="Methionine synthase activation domain-like"/>
    <property type="match status" value="1"/>
</dbReference>
<dbReference type="EC" id="2.1.1.13" evidence="6 19"/>
<feature type="binding site" evidence="22">
    <location>
        <position position="780"/>
    </location>
    <ligand>
        <name>methylcob(III)alamin</name>
        <dbReference type="ChEBI" id="CHEBI:28115"/>
    </ligand>
</feature>
<evidence type="ECO:0000256" key="15">
    <source>
        <dbReference type="ARBA" id="ARBA00022833"/>
    </source>
</evidence>
<evidence type="ECO:0000256" key="4">
    <source>
        <dbReference type="ARBA" id="ARBA00005178"/>
    </source>
</evidence>
<protein>
    <recommendedName>
        <fullName evidence="7 19">Methionine synthase</fullName>
        <ecNumber evidence="6 19">2.1.1.13</ecNumber>
    </recommendedName>
    <alternativeName>
        <fullName evidence="20">5-methyltetrahydrofolate--homocysteine methyltransferase</fullName>
    </alternativeName>
</protein>
<dbReference type="GO" id="GO:0008705">
    <property type="term" value="F:methionine synthase activity"/>
    <property type="evidence" value="ECO:0007669"/>
    <property type="project" value="UniProtKB-UniRule"/>
</dbReference>
<keyword evidence="8 20" id="KW-0489">Methyltransferase</keyword>
<comment type="caution">
    <text evidence="29">The sequence shown here is derived from an EMBL/GenBank/DDBJ whole genome shotgun (WGS) entry which is preliminary data.</text>
</comment>
<dbReference type="Gene3D" id="3.20.20.330">
    <property type="entry name" value="Homocysteine-binding-like domain"/>
    <property type="match status" value="1"/>
</dbReference>
<evidence type="ECO:0000259" key="26">
    <source>
        <dbReference type="PROSITE" id="PS50974"/>
    </source>
</evidence>
<evidence type="ECO:0000256" key="6">
    <source>
        <dbReference type="ARBA" id="ARBA00012032"/>
    </source>
</evidence>
<dbReference type="FunFam" id="1.10.1240.10:FF:000001">
    <property type="entry name" value="Methionine synthase"/>
    <property type="match status" value="1"/>
</dbReference>
<gene>
    <name evidence="29" type="ORF">GGD89_001035</name>
</gene>
<evidence type="ECO:0000256" key="22">
    <source>
        <dbReference type="PIRSR" id="PIRSR000381-2"/>
    </source>
</evidence>
<dbReference type="GO" id="GO:0005829">
    <property type="term" value="C:cytosol"/>
    <property type="evidence" value="ECO:0007669"/>
    <property type="project" value="TreeGrafter"/>
</dbReference>
<dbReference type="GO" id="GO:0046653">
    <property type="term" value="P:tetrahydrofolate metabolic process"/>
    <property type="evidence" value="ECO:0007669"/>
    <property type="project" value="TreeGrafter"/>
</dbReference>
<dbReference type="PROSITE" id="PS50970">
    <property type="entry name" value="HCY"/>
    <property type="match status" value="1"/>
</dbReference>
<dbReference type="Pfam" id="PF00809">
    <property type="entry name" value="Pterin_bind"/>
    <property type="match status" value="1"/>
</dbReference>
<feature type="domain" description="Pterin-binding" evidence="25">
    <location>
        <begin position="343"/>
        <end position="599"/>
    </location>
</feature>
<feature type="domain" description="AdoMet activation" evidence="26">
    <location>
        <begin position="887"/>
        <end position="1175"/>
    </location>
</feature>
<evidence type="ECO:0000256" key="11">
    <source>
        <dbReference type="ARBA" id="ARBA00022679"/>
    </source>
</evidence>
<evidence type="ECO:0000256" key="9">
    <source>
        <dbReference type="ARBA" id="ARBA00022605"/>
    </source>
</evidence>
<dbReference type="Proteomes" id="UP000554286">
    <property type="component" value="Unassembled WGS sequence"/>
</dbReference>
<dbReference type="PROSITE" id="PS50972">
    <property type="entry name" value="PTERIN_BINDING"/>
    <property type="match status" value="1"/>
</dbReference>
<name>A0A7W6W9F0_9PROT</name>
<evidence type="ECO:0000256" key="13">
    <source>
        <dbReference type="ARBA" id="ARBA00022723"/>
    </source>
</evidence>
<evidence type="ECO:0000259" key="28">
    <source>
        <dbReference type="PROSITE" id="PS51337"/>
    </source>
</evidence>
<evidence type="ECO:0000256" key="17">
    <source>
        <dbReference type="ARBA" id="ARBA00023285"/>
    </source>
</evidence>
<evidence type="ECO:0000256" key="16">
    <source>
        <dbReference type="ARBA" id="ARBA00023167"/>
    </source>
</evidence>
<evidence type="ECO:0000256" key="1">
    <source>
        <dbReference type="ARBA" id="ARBA00001700"/>
    </source>
</evidence>
<dbReference type="PIRSF" id="PIRSF000381">
    <property type="entry name" value="MetH"/>
    <property type="match status" value="1"/>
</dbReference>
<dbReference type="InterPro" id="IPR011005">
    <property type="entry name" value="Dihydropteroate_synth-like_sf"/>
</dbReference>
<dbReference type="SUPFAM" id="SSF47644">
    <property type="entry name" value="Methionine synthase domain"/>
    <property type="match status" value="1"/>
</dbReference>
<keyword evidence="11 20" id="KW-0808">Transferase</keyword>
<keyword evidence="30" id="KW-1185">Reference proteome</keyword>
<dbReference type="SMART" id="SM01018">
    <property type="entry name" value="B12-binding_2"/>
    <property type="match status" value="1"/>
</dbReference>
<sequence>MSDFLDHLDRHVLLCDGGMGSLVQALPLTIEEDFQGKENCTEVLSLSRPDVVRDIHRQYYAAGSDVVQTNTFGGSPITLAEFDLQDRAFEINRRGVELAREAAEGFSDGRRRFVLGSIGPGTKLPSLGHIDYESLEASFATQAEGLIAGGCDGVLVETCQDPLQFKAAINGTKAARLSQGKADVPIFLQVTVETTGTLLVGADIGAATTVARSLGVDSMGLNCATGPAEMAEHVRWLAENWQGRISLQPNAGLPELRDGATFYPLTPRELADWHARFISDDKINLVGGCCGTTPDHIAAVDAMLRARAADGAHRPAAVPRTAVWVPSVASLYSRVDLRQENAILSIGERCNANGSKKFRELQDAEDWDSIVAMARDQVREGSHTLDVCTAFVGRDEVSDMTEVVSRLRGSVNVPLVFDSTETPVLEAALKLYGGKAILNSINFEDGEAPAAERLALARKHGAAVIALTIDEDGMAKTADKKLEIARRLYDFAVNQHGLPPSDLIFDPLTFTICTGNEDDRRLGIETLEGIRLIREALPDCQIVLGLSNISFGLKAVARHVLNSVFLDHAVRHGMTSAIVHVSKIKPLHAIPDAEVQAAEALIYDKREEGGPDPLQAFIALYQDRSAETEKKKERPASVEERLKQRIIDGDRQGLDADLDEAMRVHPPLTIINEFLLGGMKVVGELFGAGKMQLPFVLQSAETMKAAVAHLEPHMEKIEGQEKGIMVLATVKGDVHDIGKNLVDIILTNNGYKVINLGIKQPVAAICAAAREHKADAVGMSGLLVKSTVIMKDNLEEMAREDWDVPVILGGAALTRGFVEEDCVRAYGDHGRVAYARDAFDGLHLMAKVMEGGFDGYLSDLQNKRANRPSRRRAAVNDDVLTVPPEARARTNRPVEAEEIRLRRQDLHAGLTPPEPPFWGPRVLETSIATKTLVPYVNENTLYQFQWGIKKSGRTLADWKKWAIQDLRPVFHDMTRRCVEDNILRPQAVYGYWKAAADGDAVVLFEPDGTTEVARFAFPRQDRPGGLCLADFFRDIADDTRDVIGLQAVTMGHRVSEVARQWFAEDRYKDYLYLHGIGVEMAEALAEVVHKRIRGELGYASEDSRDIEGLFKQDYRGSRYSFGYPACPNLADQHALLDLLGADRIGLSLTDEDELVPEQSTTAIVVLHPQAKYFRI</sequence>
<dbReference type="PROSITE" id="PS51337">
    <property type="entry name" value="B12_BINDING_NTER"/>
    <property type="match status" value="1"/>
</dbReference>
<dbReference type="Pfam" id="PF02607">
    <property type="entry name" value="B12-binding_2"/>
    <property type="match status" value="1"/>
</dbReference>
<dbReference type="CDD" id="cd02069">
    <property type="entry name" value="methionine_synthase_B12_BD"/>
    <property type="match status" value="1"/>
</dbReference>
<dbReference type="InterPro" id="IPR036594">
    <property type="entry name" value="Meth_synthase_dom"/>
</dbReference>
<feature type="binding site" evidence="22">
    <location>
        <position position="838"/>
    </location>
    <ligand>
        <name>methylcob(III)alamin</name>
        <dbReference type="ChEBI" id="CHEBI:28115"/>
    </ligand>
</feature>
<dbReference type="PANTHER" id="PTHR45833:SF1">
    <property type="entry name" value="METHIONINE SYNTHASE"/>
    <property type="match status" value="1"/>
</dbReference>
<dbReference type="GO" id="GO:0032259">
    <property type="term" value="P:methylation"/>
    <property type="evidence" value="ECO:0007669"/>
    <property type="project" value="UniProtKB-KW"/>
</dbReference>
<dbReference type="RefSeq" id="WP_184043045.1">
    <property type="nucleotide sequence ID" value="NZ_JACIGK010000006.1"/>
</dbReference>
<dbReference type="InterPro" id="IPR036724">
    <property type="entry name" value="Cobalamin-bd_sf"/>
</dbReference>
<dbReference type="EMBL" id="JACIGK010000006">
    <property type="protein sequence ID" value="MBB4265416.1"/>
    <property type="molecule type" value="Genomic_DNA"/>
</dbReference>
<evidence type="ECO:0000256" key="10">
    <source>
        <dbReference type="ARBA" id="ARBA00022628"/>
    </source>
</evidence>
<dbReference type="GO" id="GO:0031419">
    <property type="term" value="F:cobalamin binding"/>
    <property type="evidence" value="ECO:0007669"/>
    <property type="project" value="UniProtKB-UniRule"/>
</dbReference>
<feature type="domain" description="B12-binding N-terminal" evidence="28">
    <location>
        <begin position="629"/>
        <end position="722"/>
    </location>
</feature>
<evidence type="ECO:0000256" key="18">
    <source>
        <dbReference type="ARBA" id="ARBA00025552"/>
    </source>
</evidence>